<comment type="caution">
    <text evidence="3">The sequence shown here is derived from an EMBL/GenBank/DDBJ whole genome shotgun (WGS) entry which is preliminary data.</text>
</comment>
<dbReference type="Proteomes" id="UP000435112">
    <property type="component" value="Unassembled WGS sequence"/>
</dbReference>
<sequence>MYTQQPALILDLLVLLMVFSWFFHKPLKQKTDCCQHCVDSDTPQDVRHLRL</sequence>
<dbReference type="EMBL" id="QXFU01003508">
    <property type="protein sequence ID" value="KAE8974818.1"/>
    <property type="molecule type" value="Genomic_DNA"/>
</dbReference>
<name>A0A6A3I743_9STRA</name>
<gene>
    <name evidence="3" type="ORF">PR001_g25536</name>
    <name evidence="2" type="ORF">PR002_g25787</name>
</gene>
<evidence type="ECO:0000313" key="5">
    <source>
        <dbReference type="Proteomes" id="UP000435112"/>
    </source>
</evidence>
<dbReference type="AlphaFoldDB" id="A0A6A3I743"/>
<protein>
    <submittedName>
        <fullName evidence="3">Uncharacterized protein</fullName>
    </submittedName>
</protein>
<evidence type="ECO:0000313" key="2">
    <source>
        <dbReference type="EMBL" id="KAE8974818.1"/>
    </source>
</evidence>
<reference evidence="4 5" key="1">
    <citation type="submission" date="2018-09" db="EMBL/GenBank/DDBJ databases">
        <title>Genomic investigation of the strawberry pathogen Phytophthora fragariae indicates pathogenicity is determined by transcriptional variation in three key races.</title>
        <authorList>
            <person name="Adams T.M."/>
            <person name="Armitage A.D."/>
            <person name="Sobczyk M.K."/>
            <person name="Bates H.J."/>
            <person name="Dunwell J.M."/>
            <person name="Nellist C.F."/>
            <person name="Harrison R.J."/>
        </authorList>
    </citation>
    <scope>NUCLEOTIDE SEQUENCE [LARGE SCALE GENOMIC DNA]</scope>
    <source>
        <strain evidence="3 4">SCRP249</strain>
        <strain evidence="2 5">SCRP324</strain>
    </source>
</reference>
<evidence type="ECO:0000313" key="4">
    <source>
        <dbReference type="Proteomes" id="UP000429607"/>
    </source>
</evidence>
<feature type="transmembrane region" description="Helical" evidence="1">
    <location>
        <begin position="6"/>
        <end position="23"/>
    </location>
</feature>
<keyword evidence="1" id="KW-0812">Transmembrane</keyword>
<organism evidence="3 4">
    <name type="scientific">Phytophthora rubi</name>
    <dbReference type="NCBI Taxonomy" id="129364"/>
    <lineage>
        <taxon>Eukaryota</taxon>
        <taxon>Sar</taxon>
        <taxon>Stramenopiles</taxon>
        <taxon>Oomycota</taxon>
        <taxon>Peronosporomycetes</taxon>
        <taxon>Peronosporales</taxon>
        <taxon>Peronosporaceae</taxon>
        <taxon>Phytophthora</taxon>
    </lineage>
</organism>
<dbReference type="EMBL" id="QXFV01003520">
    <property type="protein sequence ID" value="KAE8976024.1"/>
    <property type="molecule type" value="Genomic_DNA"/>
</dbReference>
<proteinExistence type="predicted"/>
<dbReference type="Proteomes" id="UP000429607">
    <property type="component" value="Unassembled WGS sequence"/>
</dbReference>
<keyword evidence="1" id="KW-1133">Transmembrane helix</keyword>
<evidence type="ECO:0000313" key="3">
    <source>
        <dbReference type="EMBL" id="KAE8976024.1"/>
    </source>
</evidence>
<keyword evidence="1" id="KW-0472">Membrane</keyword>
<accession>A0A6A3I743</accession>
<evidence type="ECO:0000256" key="1">
    <source>
        <dbReference type="SAM" id="Phobius"/>
    </source>
</evidence>